<evidence type="ECO:0000313" key="5">
    <source>
        <dbReference type="EMBL" id="MET6998143.1"/>
    </source>
</evidence>
<dbReference type="EMBL" id="JBEXAC010000001">
    <property type="protein sequence ID" value="MET6998143.1"/>
    <property type="molecule type" value="Genomic_DNA"/>
</dbReference>
<reference evidence="5 6" key="1">
    <citation type="submission" date="2024-06" db="EMBL/GenBank/DDBJ databases">
        <title>Chitinophaga defluvii sp. nov., isolated from municipal sewage.</title>
        <authorList>
            <person name="Zhang L."/>
        </authorList>
    </citation>
    <scope>NUCLEOTIDE SEQUENCE [LARGE SCALE GENOMIC DNA]</scope>
    <source>
        <strain evidence="5 6">H8</strain>
    </source>
</reference>
<dbReference type="InterPro" id="IPR001926">
    <property type="entry name" value="TrpB-like_PALP"/>
</dbReference>
<dbReference type="SUPFAM" id="SSF53686">
    <property type="entry name" value="Tryptophan synthase beta subunit-like PLP-dependent enzymes"/>
    <property type="match status" value="1"/>
</dbReference>
<dbReference type="Pfam" id="PF00291">
    <property type="entry name" value="PALP"/>
    <property type="match status" value="1"/>
</dbReference>
<accession>A0ABV2T542</accession>
<protein>
    <submittedName>
        <fullName evidence="5">Pyridoxal-phosphate dependent enzyme</fullName>
    </submittedName>
</protein>
<evidence type="ECO:0000256" key="3">
    <source>
        <dbReference type="ARBA" id="ARBA00023239"/>
    </source>
</evidence>
<evidence type="ECO:0000259" key="4">
    <source>
        <dbReference type="Pfam" id="PF00291"/>
    </source>
</evidence>
<keyword evidence="2" id="KW-0663">Pyridoxal phosphate</keyword>
<gene>
    <name evidence="5" type="ORF">ABR189_12215</name>
</gene>
<evidence type="ECO:0000313" key="6">
    <source>
        <dbReference type="Proteomes" id="UP001549749"/>
    </source>
</evidence>
<evidence type="ECO:0000256" key="2">
    <source>
        <dbReference type="ARBA" id="ARBA00022898"/>
    </source>
</evidence>
<sequence length="365" mass="38608">MKSIWTYGDLLPAIPEAYRVMLGEGHTPLVKSRSIGPALGLPSLYFKLENLNPTGSYKDRFAAVFISLLNSMQQRLCVATSSGNTGAALAAYSAAAGITCALAIVDGAPLPKVRQMQLYGAIAYMVKDFGIDPQVTSGLFEMLERLAAEKGIPLPVSAYRYCEAGMQGVQTIAYELLEEMQQPPAHIFSPAGGGGLTLAVALGVMAYGNKYQLPHLPAVNCVQPEGNNTIAGALRNQELKATAIRSATTAISGLQVPGILDGNEVITACRQLNGNGYVVTDAAVFSWQQQLASREGIFCEPAGAVALAGVEAALKEKKITATDTVVCLVTGSGFKDMAAVEKHFGLPQLQQLDGIKALKEILIQF</sequence>
<dbReference type="PANTHER" id="PTHR48078">
    <property type="entry name" value="THREONINE DEHYDRATASE, MITOCHONDRIAL-RELATED"/>
    <property type="match status" value="1"/>
</dbReference>
<keyword evidence="3" id="KW-0456">Lyase</keyword>
<dbReference type="RefSeq" id="WP_354660778.1">
    <property type="nucleotide sequence ID" value="NZ_JBEXAC010000001.1"/>
</dbReference>
<organism evidence="5 6">
    <name type="scientific">Chitinophaga defluvii</name>
    <dbReference type="NCBI Taxonomy" id="3163343"/>
    <lineage>
        <taxon>Bacteria</taxon>
        <taxon>Pseudomonadati</taxon>
        <taxon>Bacteroidota</taxon>
        <taxon>Chitinophagia</taxon>
        <taxon>Chitinophagales</taxon>
        <taxon>Chitinophagaceae</taxon>
        <taxon>Chitinophaga</taxon>
    </lineage>
</organism>
<dbReference type="Proteomes" id="UP001549749">
    <property type="component" value="Unassembled WGS sequence"/>
</dbReference>
<proteinExistence type="predicted"/>
<dbReference type="InterPro" id="IPR036052">
    <property type="entry name" value="TrpB-like_PALP_sf"/>
</dbReference>
<dbReference type="InterPro" id="IPR050147">
    <property type="entry name" value="Ser/Thr_Dehydratase"/>
</dbReference>
<dbReference type="Gene3D" id="3.40.50.1100">
    <property type="match status" value="2"/>
</dbReference>
<keyword evidence="6" id="KW-1185">Reference proteome</keyword>
<feature type="domain" description="Tryptophan synthase beta chain-like PALP" evidence="4">
    <location>
        <begin position="21"/>
        <end position="331"/>
    </location>
</feature>
<comment type="caution">
    <text evidence="5">The sequence shown here is derived from an EMBL/GenBank/DDBJ whole genome shotgun (WGS) entry which is preliminary data.</text>
</comment>
<evidence type="ECO:0000256" key="1">
    <source>
        <dbReference type="ARBA" id="ARBA00001933"/>
    </source>
</evidence>
<name>A0ABV2T542_9BACT</name>
<dbReference type="PANTHER" id="PTHR48078:SF6">
    <property type="entry name" value="L-THREONINE DEHYDRATASE CATABOLIC TDCB"/>
    <property type="match status" value="1"/>
</dbReference>
<comment type="cofactor">
    <cofactor evidence="1">
        <name>pyridoxal 5'-phosphate</name>
        <dbReference type="ChEBI" id="CHEBI:597326"/>
    </cofactor>
</comment>